<dbReference type="GO" id="GO:0000287">
    <property type="term" value="F:magnesium ion binding"/>
    <property type="evidence" value="ECO:0007669"/>
    <property type="project" value="UniProtKB-UniRule"/>
</dbReference>
<dbReference type="EC" id="2.7.8.7" evidence="8"/>
<dbReference type="InterPro" id="IPR037143">
    <property type="entry name" value="4-PPantetheinyl_Trfase_dom_sf"/>
</dbReference>
<evidence type="ECO:0000256" key="1">
    <source>
        <dbReference type="ARBA" id="ARBA00022516"/>
    </source>
</evidence>
<gene>
    <name evidence="8" type="primary">acpS</name>
    <name evidence="10" type="ORF">SCMC78_46370</name>
</gene>
<comment type="subcellular location">
    <subcellularLocation>
        <location evidence="8">Cytoplasm</location>
    </subcellularLocation>
</comment>
<dbReference type="NCBIfam" id="TIGR00556">
    <property type="entry name" value="pantethn_trn"/>
    <property type="match status" value="1"/>
</dbReference>
<evidence type="ECO:0000256" key="5">
    <source>
        <dbReference type="ARBA" id="ARBA00022842"/>
    </source>
</evidence>
<sequence length="161" mass="16971">MRIGVDVLAIGELDRLHTRGWFRRHTYDREELELAGSLSPSRAREFLAGRFAAKEAVLKVLGTGFGKGISPAHVRVLRDDRSAPVVRLAGAAARRADELGIGAIAVSIAHKDACVVAVAIGGTSPDDMALGPDRAAAGTRIALEKIARSRADIGKARNGNA</sequence>
<evidence type="ECO:0000256" key="7">
    <source>
        <dbReference type="ARBA" id="ARBA00023160"/>
    </source>
</evidence>
<evidence type="ECO:0000256" key="6">
    <source>
        <dbReference type="ARBA" id="ARBA00023098"/>
    </source>
</evidence>
<keyword evidence="6 8" id="KW-0443">Lipid metabolism</keyword>
<dbReference type="InterPro" id="IPR002582">
    <property type="entry name" value="ACPS"/>
</dbReference>
<organism evidence="10">
    <name type="scientific">Streptomyces sp. CMC78</name>
    <dbReference type="NCBI Taxonomy" id="3231512"/>
    <lineage>
        <taxon>Bacteria</taxon>
        <taxon>Bacillati</taxon>
        <taxon>Actinomycetota</taxon>
        <taxon>Actinomycetes</taxon>
        <taxon>Kitasatosporales</taxon>
        <taxon>Streptomycetaceae</taxon>
        <taxon>Streptomyces</taxon>
    </lineage>
</organism>
<feature type="domain" description="4'-phosphopantetheinyl transferase" evidence="9">
    <location>
        <begin position="2"/>
        <end position="99"/>
    </location>
</feature>
<dbReference type="Pfam" id="PF01648">
    <property type="entry name" value="ACPS"/>
    <property type="match status" value="1"/>
</dbReference>
<keyword evidence="7 8" id="KW-0275">Fatty acid biosynthesis</keyword>
<keyword evidence="3 8" id="KW-0479">Metal-binding</keyword>
<evidence type="ECO:0000256" key="2">
    <source>
        <dbReference type="ARBA" id="ARBA00022679"/>
    </source>
</evidence>
<dbReference type="EMBL" id="AP035884">
    <property type="protein sequence ID" value="BFP54830.1"/>
    <property type="molecule type" value="Genomic_DNA"/>
</dbReference>
<dbReference type="InterPro" id="IPR008278">
    <property type="entry name" value="4-PPantetheinyl_Trfase_dom"/>
</dbReference>
<comment type="catalytic activity">
    <reaction evidence="8">
        <text>apo-[ACP] + CoA = holo-[ACP] + adenosine 3',5'-bisphosphate + H(+)</text>
        <dbReference type="Rhea" id="RHEA:12068"/>
        <dbReference type="Rhea" id="RHEA-COMP:9685"/>
        <dbReference type="Rhea" id="RHEA-COMP:9690"/>
        <dbReference type="ChEBI" id="CHEBI:15378"/>
        <dbReference type="ChEBI" id="CHEBI:29999"/>
        <dbReference type="ChEBI" id="CHEBI:57287"/>
        <dbReference type="ChEBI" id="CHEBI:58343"/>
        <dbReference type="ChEBI" id="CHEBI:64479"/>
        <dbReference type="EC" id="2.7.8.7"/>
    </reaction>
</comment>
<name>A0AB33KK58_9ACTN</name>
<reference evidence="10" key="1">
    <citation type="submission" date="2024-07" db="EMBL/GenBank/DDBJ databases">
        <title>Complete genome sequences of cellulolytic bacteria, Kitasatospora sp. CMC57 and Streptomyces sp. CMC78, isolated from Japanese agricultural soil.</title>
        <authorList>
            <person name="Hashimoto T."/>
            <person name="Ito M."/>
            <person name="Iwamoto M."/>
            <person name="Fukahori D."/>
            <person name="Shoda T."/>
            <person name="Sakoda M."/>
            <person name="Morohoshi T."/>
            <person name="Mitsuboshi M."/>
            <person name="Nishizawa T."/>
        </authorList>
    </citation>
    <scope>NUCLEOTIDE SEQUENCE</scope>
    <source>
        <strain evidence="10">CMC78</strain>
    </source>
</reference>
<dbReference type="HAMAP" id="MF_00101">
    <property type="entry name" value="AcpS"/>
    <property type="match status" value="1"/>
</dbReference>
<dbReference type="AlphaFoldDB" id="A0AB33KK58"/>
<dbReference type="NCBIfam" id="TIGR00516">
    <property type="entry name" value="acpS"/>
    <property type="match status" value="1"/>
</dbReference>
<evidence type="ECO:0000256" key="4">
    <source>
        <dbReference type="ARBA" id="ARBA00022832"/>
    </source>
</evidence>
<keyword evidence="4 8" id="KW-0276">Fatty acid metabolism</keyword>
<accession>A0AB33KK58</accession>
<keyword evidence="2 8" id="KW-0808">Transferase</keyword>
<comment type="cofactor">
    <cofactor evidence="8">
        <name>Mg(2+)</name>
        <dbReference type="ChEBI" id="CHEBI:18420"/>
    </cofactor>
</comment>
<dbReference type="KEGG" id="stcm:SCMC78_46370"/>
<feature type="binding site" evidence="8">
    <location>
        <position position="6"/>
    </location>
    <ligand>
        <name>Mg(2+)</name>
        <dbReference type="ChEBI" id="CHEBI:18420"/>
    </ligand>
</feature>
<dbReference type="InterPro" id="IPR004568">
    <property type="entry name" value="Ppantetheine-prot_Trfase_dom"/>
</dbReference>
<evidence type="ECO:0000256" key="8">
    <source>
        <dbReference type="HAMAP-Rule" id="MF_00101"/>
    </source>
</evidence>
<keyword evidence="8" id="KW-0963">Cytoplasm</keyword>
<dbReference type="GO" id="GO:0005737">
    <property type="term" value="C:cytoplasm"/>
    <property type="evidence" value="ECO:0007669"/>
    <property type="project" value="UniProtKB-SubCell"/>
</dbReference>
<comment type="function">
    <text evidence="8">Transfers the 4'-phosphopantetheine moiety from coenzyme A to a Ser of acyl-carrier-protein.</text>
</comment>
<evidence type="ECO:0000259" key="9">
    <source>
        <dbReference type="Pfam" id="PF01648"/>
    </source>
</evidence>
<comment type="similarity">
    <text evidence="8">Belongs to the P-Pant transferase superfamily. AcpS family.</text>
</comment>
<dbReference type="SUPFAM" id="SSF56214">
    <property type="entry name" value="4'-phosphopantetheinyl transferase"/>
    <property type="match status" value="1"/>
</dbReference>
<evidence type="ECO:0000256" key="3">
    <source>
        <dbReference type="ARBA" id="ARBA00022723"/>
    </source>
</evidence>
<keyword evidence="1 8" id="KW-0444">Lipid biosynthesis</keyword>
<keyword evidence="5 8" id="KW-0460">Magnesium</keyword>
<dbReference type="GO" id="GO:0008897">
    <property type="term" value="F:holo-[acyl-carrier-protein] synthase activity"/>
    <property type="evidence" value="ECO:0007669"/>
    <property type="project" value="UniProtKB-UniRule"/>
</dbReference>
<evidence type="ECO:0000313" key="10">
    <source>
        <dbReference type="EMBL" id="BFP54830.1"/>
    </source>
</evidence>
<dbReference type="GO" id="GO:0006633">
    <property type="term" value="P:fatty acid biosynthetic process"/>
    <property type="evidence" value="ECO:0007669"/>
    <property type="project" value="UniProtKB-UniRule"/>
</dbReference>
<feature type="binding site" evidence="8">
    <location>
        <position position="55"/>
    </location>
    <ligand>
        <name>Mg(2+)</name>
        <dbReference type="ChEBI" id="CHEBI:18420"/>
    </ligand>
</feature>
<protein>
    <recommendedName>
        <fullName evidence="8">Holo-[acyl-carrier-protein] synthase</fullName>
        <shortName evidence="8">Holo-ACP synthase</shortName>
        <ecNumber evidence="8">2.7.8.7</ecNumber>
    </recommendedName>
    <alternativeName>
        <fullName evidence="8">4'-phosphopantetheinyl transferase AcpS</fullName>
    </alternativeName>
</protein>
<dbReference type="RefSeq" id="WP_319597062.1">
    <property type="nucleotide sequence ID" value="NZ_AP035884.1"/>
</dbReference>
<proteinExistence type="inferred from homology"/>
<dbReference type="Gene3D" id="3.90.470.20">
    <property type="entry name" value="4'-phosphopantetheinyl transferase domain"/>
    <property type="match status" value="1"/>
</dbReference>